<feature type="domain" description="ORC1/DEAH AAA+ ATPase" evidence="3">
    <location>
        <begin position="263"/>
        <end position="401"/>
    </location>
</feature>
<proteinExistence type="predicted"/>
<dbReference type="OrthoDB" id="2325716at2759"/>
<gene>
    <name evidence="4" type="ORF">DGYR_LOCUS9279</name>
</gene>
<evidence type="ECO:0000256" key="1">
    <source>
        <dbReference type="ARBA" id="ARBA00022737"/>
    </source>
</evidence>
<evidence type="ECO:0000313" key="5">
    <source>
        <dbReference type="Proteomes" id="UP000549394"/>
    </source>
</evidence>
<dbReference type="PANTHER" id="PTHR19860">
    <property type="entry name" value="DDB1- AND CUL4-ASSOCIATED FACTOR 12-RELATED"/>
    <property type="match status" value="1"/>
</dbReference>
<dbReference type="InterPro" id="IPR027417">
    <property type="entry name" value="P-loop_NTPase"/>
</dbReference>
<keyword evidence="5" id="KW-1185">Reference proteome</keyword>
<evidence type="ECO:0000313" key="4">
    <source>
        <dbReference type="EMBL" id="CAD5121308.1"/>
    </source>
</evidence>
<organism evidence="4 5">
    <name type="scientific">Dimorphilus gyrociliatus</name>
    <dbReference type="NCBI Taxonomy" id="2664684"/>
    <lineage>
        <taxon>Eukaryota</taxon>
        <taxon>Metazoa</taxon>
        <taxon>Spiralia</taxon>
        <taxon>Lophotrochozoa</taxon>
        <taxon>Annelida</taxon>
        <taxon>Polychaeta</taxon>
        <taxon>Polychaeta incertae sedis</taxon>
        <taxon>Dinophilidae</taxon>
        <taxon>Dimorphilus</taxon>
    </lineage>
</organism>
<dbReference type="GO" id="GO:0080008">
    <property type="term" value="C:Cul4-RING E3 ubiquitin ligase complex"/>
    <property type="evidence" value="ECO:0007669"/>
    <property type="project" value="TreeGrafter"/>
</dbReference>
<evidence type="ECO:0000259" key="3">
    <source>
        <dbReference type="Pfam" id="PF13401"/>
    </source>
</evidence>
<dbReference type="InterPro" id="IPR025139">
    <property type="entry name" value="DUF4062"/>
</dbReference>
<keyword evidence="1" id="KW-0677">Repeat</keyword>
<dbReference type="Pfam" id="PF13271">
    <property type="entry name" value="DUF4062"/>
    <property type="match status" value="1"/>
</dbReference>
<dbReference type="EMBL" id="CAJFCJ010000014">
    <property type="protein sequence ID" value="CAD5121308.1"/>
    <property type="molecule type" value="Genomic_DNA"/>
</dbReference>
<dbReference type="InterPro" id="IPR051191">
    <property type="entry name" value="DCAF12"/>
</dbReference>
<dbReference type="PANTHER" id="PTHR19860:SF40">
    <property type="entry name" value="WD40 REPEAT-CONTAINING PROTEIN"/>
    <property type="match status" value="1"/>
</dbReference>
<dbReference type="InterPro" id="IPR049945">
    <property type="entry name" value="AAA_22"/>
</dbReference>
<dbReference type="AlphaFoldDB" id="A0A7I8VYJ4"/>
<dbReference type="SUPFAM" id="SSF52540">
    <property type="entry name" value="P-loop containing nucleoside triphosphate hydrolases"/>
    <property type="match status" value="1"/>
</dbReference>
<dbReference type="Proteomes" id="UP000549394">
    <property type="component" value="Unassembled WGS sequence"/>
</dbReference>
<reference evidence="4 5" key="1">
    <citation type="submission" date="2020-08" db="EMBL/GenBank/DDBJ databases">
        <authorList>
            <person name="Hejnol A."/>
        </authorList>
    </citation>
    <scope>NUCLEOTIDE SEQUENCE [LARGE SCALE GENOMIC DNA]</scope>
</reference>
<evidence type="ECO:0000259" key="2">
    <source>
        <dbReference type="Pfam" id="PF13271"/>
    </source>
</evidence>
<accession>A0A7I8VYJ4</accession>
<sequence>MRKLKLKEDGICRIFFSSPFNGMEEERELAKKFWPKIQAFCNFNGIQFRAVDMRWGITTQNVAEAKVIDICLQECSRSDIFIGFYGQRYGWHGVNDRDLQENFERSKIRFPWINSYRDRSITELEFIAGHLNCPGAIPACICFRDISYDNEKYEKAKNDGNNEKMKAFSVESANVKVRLQDLKKRVTETRDKTIGIHMSYKTPLEGVEFMSSSILRYLSENVCKEHTKLSPRELSLCHHDNYATAKSKSFFGRKDILKRLFNTKKNVVLTGEAGCGKSAIIATWRKMLEIPSILNTIIISHFVECKDKMSAYHILERVNLELLLAMQSKGYDIGKGFIRNGSNLEDHMRELLSMLDKLKTRDENCVIIIDGLNRIAKKEQTAKTLGCIPNFQLKNLQIILATLSSDTENIEELKMRGYEEIKVPPLDEVSKLNMCLTILRDHSKEMTKDQVKKVLDIRQTNNLLNLKYLFERICTSDAHKKLEFTIDDLSSIKNMNTTSGKKWKLE</sequence>
<comment type="caution">
    <text evidence="4">The sequence shown here is derived from an EMBL/GenBank/DDBJ whole genome shotgun (WGS) entry which is preliminary data.</text>
</comment>
<dbReference type="Pfam" id="PF13401">
    <property type="entry name" value="AAA_22"/>
    <property type="match status" value="1"/>
</dbReference>
<protein>
    <submittedName>
        <fullName evidence="4">DgyrCDS9835</fullName>
    </submittedName>
</protein>
<dbReference type="Gene3D" id="3.40.50.300">
    <property type="entry name" value="P-loop containing nucleotide triphosphate hydrolases"/>
    <property type="match status" value="1"/>
</dbReference>
<feature type="domain" description="DUF4062" evidence="2">
    <location>
        <begin position="13"/>
        <end position="100"/>
    </location>
</feature>
<name>A0A7I8VYJ4_9ANNE</name>
<dbReference type="GO" id="GO:0016887">
    <property type="term" value="F:ATP hydrolysis activity"/>
    <property type="evidence" value="ECO:0007669"/>
    <property type="project" value="InterPro"/>
</dbReference>